<sequence>MSWLTAAASAAFTASPRAKHATGVLASPLDNYLRDPLGAVEHMLTYLRDFALAWGPIVAPVLAVAVTGAVIARRRWRRRYHDKLVTDARLVTVLAPPTVDPSGAVTVWSNLVGLLRPGWLRRLSRQPHLAVELTFTDDSVQIRLWVPGLVPPGMIERAIEAAWPGAHTRTTPATPPLPTTAPAGRRIEAVGGELRLARPEALPIRTEHAADPIRAMLGAPVGLGPHERACIQILARPVAGYRVTKARKAARRLHPGGAVPLVGRILDAITPGATPKPSNPAWTPGSLDRQTNLAYSAQDRAIVDKLRENQFETRIRYVVATTIPTAATTGEAKAVREVLRGRGHAIASAFAAYSDHNHYRRVRLRKPVSVLADRRMSRGDLLSVPELAAIAHLPIDDATPGLQRAGAQAVPPPPGIATTGEHIKPIGLSDSGHARPVGLHVADARHHLHVLGATGSGKSELMARMILADTEARRGVVVVDPKGDLVSDILMRLPEHLGEKVVLFDADSRARPPVLNPLEGTDTARAVDNLVSIFSRIYASSWGPRTDDILRAGLLTLTAMPGTPILLNLPKLLTVPAYRARACDQINDDVLRGFWSWYDQLSEPSRAQVIAPLMNKVRSFLLRPFVRAAIAGGQSTVDMDDVLNNGMICLVRIARDALGMETARLVGSIVVARTWQAATRRARIPQRQRRDCGLYIDECHNFLNLAYPLEDMLAEARGYRLSMTLAHQYLGQLPKELEEGISTNARSKIIFNASPEDAKRLARHTLPRLNDHDLSNLGVYHVGARLVLGGEEAPPFTAVTEKLPPAIPGRAKAIRQAARINTRPPATETDNATGRTGHAAVDPRRAA</sequence>
<evidence type="ECO:0000256" key="1">
    <source>
        <dbReference type="SAM" id="MobiDB-lite"/>
    </source>
</evidence>
<protein>
    <submittedName>
        <fullName evidence="5">Type IV secretory system conjugative DNA transfer family protein</fullName>
    </submittedName>
</protein>
<dbReference type="Gene3D" id="3.40.50.300">
    <property type="entry name" value="P-loop containing nucleotide triphosphate hydrolases"/>
    <property type="match status" value="2"/>
</dbReference>
<evidence type="ECO:0000256" key="2">
    <source>
        <dbReference type="SAM" id="Phobius"/>
    </source>
</evidence>
<dbReference type="InterPro" id="IPR002789">
    <property type="entry name" value="HerA_central"/>
</dbReference>
<dbReference type="InterPro" id="IPR058441">
    <property type="entry name" value="DUF8128"/>
</dbReference>
<evidence type="ECO:0000313" key="5">
    <source>
        <dbReference type="EMBL" id="MFD2415011.1"/>
    </source>
</evidence>
<keyword evidence="2" id="KW-0472">Membrane</keyword>
<feature type="domain" description="Helicase HerA central" evidence="3">
    <location>
        <begin position="435"/>
        <end position="508"/>
    </location>
</feature>
<keyword evidence="2" id="KW-1133">Transmembrane helix</keyword>
<dbReference type="InterPro" id="IPR051162">
    <property type="entry name" value="T4SS_component"/>
</dbReference>
<reference evidence="6" key="1">
    <citation type="journal article" date="2019" name="Int. J. Syst. Evol. Microbiol.">
        <title>The Global Catalogue of Microorganisms (GCM) 10K type strain sequencing project: providing services to taxonomists for standard genome sequencing and annotation.</title>
        <authorList>
            <consortium name="The Broad Institute Genomics Platform"/>
            <consortium name="The Broad Institute Genome Sequencing Center for Infectious Disease"/>
            <person name="Wu L."/>
            <person name="Ma J."/>
        </authorList>
    </citation>
    <scope>NUCLEOTIDE SEQUENCE [LARGE SCALE GENOMIC DNA]</scope>
    <source>
        <strain evidence="6">CGMCC 4.7645</strain>
    </source>
</reference>
<dbReference type="InterPro" id="IPR027417">
    <property type="entry name" value="P-loop_NTPase"/>
</dbReference>
<dbReference type="PANTHER" id="PTHR30121:SF11">
    <property type="entry name" value="AAA+ ATPASE DOMAIN-CONTAINING PROTEIN"/>
    <property type="match status" value="1"/>
</dbReference>
<dbReference type="EMBL" id="JBHUKR010000003">
    <property type="protein sequence ID" value="MFD2415011.1"/>
    <property type="molecule type" value="Genomic_DNA"/>
</dbReference>
<feature type="domain" description="DUF8128" evidence="4">
    <location>
        <begin position="116"/>
        <end position="397"/>
    </location>
</feature>
<organism evidence="5 6">
    <name type="scientific">Amycolatopsis pigmentata</name>
    <dbReference type="NCBI Taxonomy" id="450801"/>
    <lineage>
        <taxon>Bacteria</taxon>
        <taxon>Bacillati</taxon>
        <taxon>Actinomycetota</taxon>
        <taxon>Actinomycetes</taxon>
        <taxon>Pseudonocardiales</taxon>
        <taxon>Pseudonocardiaceae</taxon>
        <taxon>Amycolatopsis</taxon>
    </lineage>
</organism>
<name>A0ABW5FQL6_9PSEU</name>
<gene>
    <name evidence="5" type="ORF">ACFSXZ_01595</name>
</gene>
<evidence type="ECO:0000259" key="4">
    <source>
        <dbReference type="Pfam" id="PF26449"/>
    </source>
</evidence>
<dbReference type="CDD" id="cd01127">
    <property type="entry name" value="TrwB_TraG_TraD_VirD4"/>
    <property type="match status" value="2"/>
</dbReference>
<dbReference type="SUPFAM" id="SSF52540">
    <property type="entry name" value="P-loop containing nucleoside triphosphate hydrolases"/>
    <property type="match status" value="1"/>
</dbReference>
<dbReference type="Pfam" id="PF01935">
    <property type="entry name" value="DUF87"/>
    <property type="match status" value="1"/>
</dbReference>
<accession>A0ABW5FQL6</accession>
<feature type="transmembrane region" description="Helical" evidence="2">
    <location>
        <begin position="50"/>
        <end position="72"/>
    </location>
</feature>
<dbReference type="Pfam" id="PF26449">
    <property type="entry name" value="DUF8128"/>
    <property type="match status" value="1"/>
</dbReference>
<dbReference type="Proteomes" id="UP001597417">
    <property type="component" value="Unassembled WGS sequence"/>
</dbReference>
<evidence type="ECO:0000259" key="3">
    <source>
        <dbReference type="Pfam" id="PF01935"/>
    </source>
</evidence>
<evidence type="ECO:0000313" key="6">
    <source>
        <dbReference type="Proteomes" id="UP001597417"/>
    </source>
</evidence>
<comment type="caution">
    <text evidence="5">The sequence shown here is derived from an EMBL/GenBank/DDBJ whole genome shotgun (WGS) entry which is preliminary data.</text>
</comment>
<dbReference type="PANTHER" id="PTHR30121">
    <property type="entry name" value="UNCHARACTERIZED PROTEIN YJGR-RELATED"/>
    <property type="match status" value="1"/>
</dbReference>
<dbReference type="RefSeq" id="WP_378260426.1">
    <property type="nucleotide sequence ID" value="NZ_JBHUKR010000003.1"/>
</dbReference>
<feature type="region of interest" description="Disordered" evidence="1">
    <location>
        <begin position="821"/>
        <end position="847"/>
    </location>
</feature>
<proteinExistence type="predicted"/>
<keyword evidence="6" id="KW-1185">Reference proteome</keyword>
<keyword evidence="2" id="KW-0812">Transmembrane</keyword>